<proteinExistence type="predicted"/>
<dbReference type="SUPFAM" id="SSF53335">
    <property type="entry name" value="S-adenosyl-L-methionine-dependent methyltransferases"/>
    <property type="match status" value="1"/>
</dbReference>
<dbReference type="InterPro" id="IPR029063">
    <property type="entry name" value="SAM-dependent_MTases_sf"/>
</dbReference>
<dbReference type="GO" id="GO:0005886">
    <property type="term" value="C:plasma membrane"/>
    <property type="evidence" value="ECO:0007669"/>
    <property type="project" value="TreeGrafter"/>
</dbReference>
<name>A0A1R3WE64_9BACT</name>
<dbReference type="Pfam" id="PF05050">
    <property type="entry name" value="Methyltransf_21"/>
    <property type="match status" value="1"/>
</dbReference>
<dbReference type="AlphaFoldDB" id="A0A1R3WE64"/>
<dbReference type="InterPro" id="IPR006342">
    <property type="entry name" value="FkbM_mtfrase"/>
</dbReference>
<dbReference type="STRING" id="1317125.SAMN05444128_0345"/>
<evidence type="ECO:0000313" key="2">
    <source>
        <dbReference type="EMBL" id="SIT76481.1"/>
    </source>
</evidence>
<keyword evidence="2" id="KW-0808">Transferase</keyword>
<dbReference type="InterPro" id="IPR053202">
    <property type="entry name" value="EGF_Rcpt_Signaling_Reg"/>
</dbReference>
<organism evidence="2 3">
    <name type="scientific">Pontibacter indicus</name>
    <dbReference type="NCBI Taxonomy" id="1317125"/>
    <lineage>
        <taxon>Bacteria</taxon>
        <taxon>Pseudomonadati</taxon>
        <taxon>Bacteroidota</taxon>
        <taxon>Cytophagia</taxon>
        <taxon>Cytophagales</taxon>
        <taxon>Hymenobacteraceae</taxon>
        <taxon>Pontibacter</taxon>
    </lineage>
</organism>
<protein>
    <submittedName>
        <fullName evidence="2">Methyltransferase, FkbM family</fullName>
    </submittedName>
</protein>
<dbReference type="GO" id="GO:0005737">
    <property type="term" value="C:cytoplasm"/>
    <property type="evidence" value="ECO:0007669"/>
    <property type="project" value="GOC"/>
</dbReference>
<evidence type="ECO:0000259" key="1">
    <source>
        <dbReference type="Pfam" id="PF05050"/>
    </source>
</evidence>
<keyword evidence="2" id="KW-0489">Methyltransferase</keyword>
<reference evidence="3" key="1">
    <citation type="submission" date="2017-01" db="EMBL/GenBank/DDBJ databases">
        <authorList>
            <person name="Varghese N."/>
            <person name="Submissions S."/>
        </authorList>
    </citation>
    <scope>NUCLEOTIDE SEQUENCE [LARGE SCALE GENOMIC DNA]</scope>
    <source>
        <strain evidence="3">LP100</strain>
    </source>
</reference>
<keyword evidence="3" id="KW-1185">Reference proteome</keyword>
<accession>A0A1R3WE64</accession>
<dbReference type="Proteomes" id="UP000187181">
    <property type="component" value="Unassembled WGS sequence"/>
</dbReference>
<evidence type="ECO:0000313" key="3">
    <source>
        <dbReference type="Proteomes" id="UP000187181"/>
    </source>
</evidence>
<dbReference type="OrthoDB" id="9801609at2"/>
<dbReference type="PANTHER" id="PTHR34009">
    <property type="entry name" value="PROTEIN STAR"/>
    <property type="match status" value="1"/>
</dbReference>
<dbReference type="Gene3D" id="3.40.50.150">
    <property type="entry name" value="Vaccinia Virus protein VP39"/>
    <property type="match status" value="1"/>
</dbReference>
<dbReference type="GO" id="GO:0008168">
    <property type="term" value="F:methyltransferase activity"/>
    <property type="evidence" value="ECO:0007669"/>
    <property type="project" value="UniProtKB-KW"/>
</dbReference>
<dbReference type="GO" id="GO:0016197">
    <property type="term" value="P:endosomal transport"/>
    <property type="evidence" value="ECO:0007669"/>
    <property type="project" value="TreeGrafter"/>
</dbReference>
<dbReference type="RefSeq" id="WP_076665776.1">
    <property type="nucleotide sequence ID" value="NZ_FTPP01000001.1"/>
</dbReference>
<gene>
    <name evidence="2" type="ORF">SAMN05444128_0345</name>
</gene>
<dbReference type="PANTHER" id="PTHR34009:SF2">
    <property type="entry name" value="PROTEIN STAR"/>
    <property type="match status" value="1"/>
</dbReference>
<dbReference type="GO" id="GO:0032259">
    <property type="term" value="P:methylation"/>
    <property type="evidence" value="ECO:0007669"/>
    <property type="project" value="UniProtKB-KW"/>
</dbReference>
<dbReference type="GO" id="GO:0006888">
    <property type="term" value="P:endoplasmic reticulum to Golgi vesicle-mediated transport"/>
    <property type="evidence" value="ECO:0007669"/>
    <property type="project" value="TreeGrafter"/>
</dbReference>
<dbReference type="EMBL" id="FTPP01000001">
    <property type="protein sequence ID" value="SIT76481.1"/>
    <property type="molecule type" value="Genomic_DNA"/>
</dbReference>
<feature type="domain" description="Methyltransferase FkbM" evidence="1">
    <location>
        <begin position="45"/>
        <end position="209"/>
    </location>
</feature>
<sequence>MLKRVTRYINKIVDLRFGRVSYSQEGEDLLLDRIFEYAPSGFYVDVGAHHPKRFSNTYIFYKRGWRGINVDAMPNSMQRFKEVRPHDINLELGISKTKQILTYHMFDEPALNSFDGKLSEERHNTTGYKIIGKKDIQTLPLSELLDTHLPPAVNISFMSIDVEGLDLEVLESNNWTKYRPAVILIEILHSTMEDIYESAVHKFLAEKNYGIYCKTPNTVMYRDTQLNAKAVKN</sequence>